<dbReference type="InterPro" id="IPR045863">
    <property type="entry name" value="CorA_TM1_TM2"/>
</dbReference>
<reference evidence="12" key="1">
    <citation type="submission" date="2024-06" db="EMBL/GenBank/DDBJ databases">
        <title>Methylostella associata gen. nov., sp. nov., a novel Ancalomicrobiaceae-affiliated facultatively methylotrophic bacteria that feed on methanotrophs of the genus Methylococcus.</title>
        <authorList>
            <person name="Saltykova V."/>
            <person name="Danilova O.V."/>
            <person name="Oshkin I.Y."/>
            <person name="Belova S.E."/>
            <person name="Pimenov N.V."/>
            <person name="Dedysh S.N."/>
        </authorList>
    </citation>
    <scope>NUCLEOTIDE SEQUENCE</scope>
    <source>
        <strain evidence="12">S20</strain>
    </source>
</reference>
<dbReference type="Gene3D" id="1.20.58.340">
    <property type="entry name" value="Magnesium transport protein CorA, transmembrane region"/>
    <property type="match status" value="2"/>
</dbReference>
<dbReference type="Gene3D" id="3.30.460.20">
    <property type="entry name" value="CorA soluble domain-like"/>
    <property type="match status" value="1"/>
</dbReference>
<gene>
    <name evidence="12" type="ORF">ABS361_05345</name>
</gene>
<keyword evidence="6 11" id="KW-0812">Transmembrane</keyword>
<dbReference type="GO" id="GO:0005886">
    <property type="term" value="C:plasma membrane"/>
    <property type="evidence" value="ECO:0007669"/>
    <property type="project" value="UniProtKB-SubCell"/>
</dbReference>
<keyword evidence="8 11" id="KW-1133">Transmembrane helix</keyword>
<evidence type="ECO:0000256" key="10">
    <source>
        <dbReference type="ARBA" id="ARBA00023136"/>
    </source>
</evidence>
<dbReference type="AlphaFoldDB" id="A0AAU7XC50"/>
<dbReference type="GO" id="GO:0015095">
    <property type="term" value="F:magnesium ion transmembrane transporter activity"/>
    <property type="evidence" value="ECO:0007669"/>
    <property type="project" value="TreeGrafter"/>
</dbReference>
<sequence>MSADDLPIPGLIWAYHFPAHAAPRLLPAETVTPNELPADGFLWLHFSLTDARLPVYLPNLALLPADGCRALLARDRHLSLSVTPHAIVGVMPDFRRLELDESAVEYDRFRFLATDRLLVTARTHPLRAMATVRSEIDAGRRFAGPADLFGALSETFELTIGDIVQGYNDEIDTIEEQIFTERRADLRARVGTLRRGLIQVHRTLRTTARLFHRLDAVLPAELGPATRTMFEQRGHHFAALDQDVVSLQERARLLHEEIDTRQQQETNRHLYILSIATSLLLPPTLVTGYFGMNTKDLPLQDIPDGALWATGLMLASAAAAALALWRVGVGRR</sequence>
<evidence type="ECO:0000256" key="8">
    <source>
        <dbReference type="ARBA" id="ARBA00022989"/>
    </source>
</evidence>
<dbReference type="GO" id="GO:0015087">
    <property type="term" value="F:cobalt ion transmembrane transporter activity"/>
    <property type="evidence" value="ECO:0007669"/>
    <property type="project" value="TreeGrafter"/>
</dbReference>
<evidence type="ECO:0000256" key="2">
    <source>
        <dbReference type="ARBA" id="ARBA00009765"/>
    </source>
</evidence>
<dbReference type="RefSeq" id="WP_407050793.1">
    <property type="nucleotide sequence ID" value="NZ_CP158568.1"/>
</dbReference>
<evidence type="ECO:0000256" key="5">
    <source>
        <dbReference type="ARBA" id="ARBA00022519"/>
    </source>
</evidence>
<dbReference type="SUPFAM" id="SSF143865">
    <property type="entry name" value="CorA soluble domain-like"/>
    <property type="match status" value="1"/>
</dbReference>
<evidence type="ECO:0000256" key="3">
    <source>
        <dbReference type="ARBA" id="ARBA00022448"/>
    </source>
</evidence>
<dbReference type="GO" id="GO:0050897">
    <property type="term" value="F:cobalt ion binding"/>
    <property type="evidence" value="ECO:0007669"/>
    <property type="project" value="TreeGrafter"/>
</dbReference>
<evidence type="ECO:0000313" key="12">
    <source>
        <dbReference type="EMBL" id="XBY45699.1"/>
    </source>
</evidence>
<dbReference type="KEGG" id="mflg:ABS361_05345"/>
<keyword evidence="10 11" id="KW-0472">Membrane</keyword>
<keyword evidence="3" id="KW-0813">Transport</keyword>
<dbReference type="GO" id="GO:0000287">
    <property type="term" value="F:magnesium ion binding"/>
    <property type="evidence" value="ECO:0007669"/>
    <property type="project" value="TreeGrafter"/>
</dbReference>
<dbReference type="SUPFAM" id="SSF144083">
    <property type="entry name" value="Magnesium transport protein CorA, transmembrane region"/>
    <property type="match status" value="1"/>
</dbReference>
<evidence type="ECO:0000256" key="11">
    <source>
        <dbReference type="SAM" id="Phobius"/>
    </source>
</evidence>
<feature type="transmembrane region" description="Helical" evidence="11">
    <location>
        <begin position="270"/>
        <end position="290"/>
    </location>
</feature>
<evidence type="ECO:0000256" key="1">
    <source>
        <dbReference type="ARBA" id="ARBA00004651"/>
    </source>
</evidence>
<dbReference type="Pfam" id="PF01544">
    <property type="entry name" value="CorA"/>
    <property type="match status" value="1"/>
</dbReference>
<evidence type="ECO:0000256" key="9">
    <source>
        <dbReference type="ARBA" id="ARBA00023065"/>
    </source>
</evidence>
<proteinExistence type="inferred from homology"/>
<keyword evidence="4" id="KW-1003">Cell membrane</keyword>
<name>A0AAU7XC50_9HYPH</name>
<comment type="subcellular location">
    <subcellularLocation>
        <location evidence="1">Cell membrane</location>
        <topology evidence="1">Multi-pass membrane protein</topology>
    </subcellularLocation>
</comment>
<evidence type="ECO:0000256" key="6">
    <source>
        <dbReference type="ARBA" id="ARBA00022692"/>
    </source>
</evidence>
<accession>A0AAU7XC50</accession>
<keyword evidence="9" id="KW-0406">Ion transport</keyword>
<evidence type="ECO:0000256" key="4">
    <source>
        <dbReference type="ARBA" id="ARBA00022475"/>
    </source>
</evidence>
<dbReference type="PANTHER" id="PTHR46494">
    <property type="entry name" value="CORA FAMILY METAL ION TRANSPORTER (EUROFUNG)"/>
    <property type="match status" value="1"/>
</dbReference>
<keyword evidence="7" id="KW-0862">Zinc</keyword>
<dbReference type="InterPro" id="IPR045861">
    <property type="entry name" value="CorA_cytoplasmic_dom"/>
</dbReference>
<dbReference type="PANTHER" id="PTHR46494:SF3">
    <property type="entry name" value="ZINC TRANSPORT PROTEIN ZNTB"/>
    <property type="match status" value="1"/>
</dbReference>
<dbReference type="InterPro" id="IPR002523">
    <property type="entry name" value="MgTranspt_CorA/ZnTranspt_ZntB"/>
</dbReference>
<feature type="transmembrane region" description="Helical" evidence="11">
    <location>
        <begin position="305"/>
        <end position="325"/>
    </location>
</feature>
<keyword evidence="5" id="KW-0997">Cell inner membrane</keyword>
<evidence type="ECO:0000256" key="7">
    <source>
        <dbReference type="ARBA" id="ARBA00022833"/>
    </source>
</evidence>
<organism evidence="12">
    <name type="scientific">Methyloraptor flagellatus</name>
    <dbReference type="NCBI Taxonomy" id="3162530"/>
    <lineage>
        <taxon>Bacteria</taxon>
        <taxon>Pseudomonadati</taxon>
        <taxon>Pseudomonadota</taxon>
        <taxon>Alphaproteobacteria</taxon>
        <taxon>Hyphomicrobiales</taxon>
        <taxon>Ancalomicrobiaceae</taxon>
        <taxon>Methyloraptor</taxon>
    </lineage>
</organism>
<protein>
    <submittedName>
        <fullName evidence="12">CorA family divalent cation transporter</fullName>
    </submittedName>
</protein>
<comment type="similarity">
    <text evidence="2">Belongs to the CorA metal ion transporter (MIT) (TC 1.A.35) family.</text>
</comment>
<dbReference type="EMBL" id="CP158568">
    <property type="protein sequence ID" value="XBY45699.1"/>
    <property type="molecule type" value="Genomic_DNA"/>
</dbReference>